<dbReference type="PANTHER" id="PTHR10174:SF130">
    <property type="entry name" value="ALPHA-TOCOPHEROL TRANSFER PROTEIN-LIKE"/>
    <property type="match status" value="1"/>
</dbReference>
<dbReference type="PaxDb" id="6945-B7PUK5"/>
<feature type="non-terminal residue" evidence="2">
    <location>
        <position position="1"/>
    </location>
</feature>
<evidence type="ECO:0000313" key="3">
    <source>
        <dbReference type="EnsemblMetazoa" id="ISCW008041-PA"/>
    </source>
</evidence>
<dbReference type="SUPFAM" id="SSF52087">
    <property type="entry name" value="CRAL/TRIO domain"/>
    <property type="match status" value="1"/>
</dbReference>
<dbReference type="Gene3D" id="3.40.525.10">
    <property type="entry name" value="CRAL-TRIO lipid binding domain"/>
    <property type="match status" value="1"/>
</dbReference>
<reference evidence="3" key="2">
    <citation type="submission" date="2020-05" db="UniProtKB">
        <authorList>
            <consortium name="EnsemblMetazoa"/>
        </authorList>
    </citation>
    <scope>IDENTIFICATION</scope>
    <source>
        <strain evidence="3">wikel</strain>
    </source>
</reference>
<protein>
    <recommendedName>
        <fullName evidence="1">CRAL-TRIO domain-containing protein</fullName>
    </recommendedName>
</protein>
<dbReference type="PANTHER" id="PTHR10174">
    <property type="entry name" value="ALPHA-TOCOPHEROL TRANSFER PROTEIN-RELATED"/>
    <property type="match status" value="1"/>
</dbReference>
<proteinExistence type="predicted"/>
<dbReference type="Proteomes" id="UP000001555">
    <property type="component" value="Unassembled WGS sequence"/>
</dbReference>
<dbReference type="EnsemblMetazoa" id="ISCW008041-RA">
    <property type="protein sequence ID" value="ISCW008041-PA"/>
    <property type="gene ID" value="ISCW008041"/>
</dbReference>
<organism>
    <name type="scientific">Ixodes scapularis</name>
    <name type="common">Black-legged tick</name>
    <name type="synonym">Deer tick</name>
    <dbReference type="NCBI Taxonomy" id="6945"/>
    <lineage>
        <taxon>Eukaryota</taxon>
        <taxon>Metazoa</taxon>
        <taxon>Ecdysozoa</taxon>
        <taxon>Arthropoda</taxon>
        <taxon>Chelicerata</taxon>
        <taxon>Arachnida</taxon>
        <taxon>Acari</taxon>
        <taxon>Parasitiformes</taxon>
        <taxon>Ixodida</taxon>
        <taxon>Ixodoidea</taxon>
        <taxon>Ixodidae</taxon>
        <taxon>Ixodinae</taxon>
        <taxon>Ixodes</taxon>
    </lineage>
</organism>
<dbReference type="HOGENOM" id="CLU_2352567_0_0_1"/>
<dbReference type="VEuPathDB" id="VectorBase:ISCW008041"/>
<accession>B7PUK5</accession>
<dbReference type="EMBL" id="DS793093">
    <property type="protein sequence ID" value="EEC10277.1"/>
    <property type="molecule type" value="Genomic_DNA"/>
</dbReference>
<name>B7PUK5_IXOSC</name>
<dbReference type="PROSITE" id="PS50191">
    <property type="entry name" value="CRAL_TRIO"/>
    <property type="match status" value="1"/>
</dbReference>
<evidence type="ECO:0000313" key="4">
    <source>
        <dbReference type="Proteomes" id="UP000001555"/>
    </source>
</evidence>
<dbReference type="EMBL" id="ABJB010802756">
    <property type="status" value="NOT_ANNOTATED_CDS"/>
    <property type="molecule type" value="Genomic_DNA"/>
</dbReference>
<dbReference type="InterPro" id="IPR001251">
    <property type="entry name" value="CRAL-TRIO_dom"/>
</dbReference>
<dbReference type="AlphaFoldDB" id="B7PUK5"/>
<sequence>SNIISIYKLTFYSLQSGYPVKKKRVEIIREPYTFNVLIKMITPFLDQTALSRVHFHGDDLQELHKCIPKDILPSEFQGNKQPFDTQEFFTMLKSNESLFVDDNEYNYSSSEK</sequence>
<dbReference type="VEuPathDB" id="VectorBase:ISCI008041"/>
<dbReference type="PRINTS" id="PR00180">
    <property type="entry name" value="CRETINALDHBP"/>
</dbReference>
<keyword evidence="4" id="KW-1185">Reference proteome</keyword>
<gene>
    <name evidence="2" type="ORF">IscW_ISCW008041</name>
</gene>
<dbReference type="Pfam" id="PF00650">
    <property type="entry name" value="CRAL_TRIO"/>
    <property type="match status" value="1"/>
</dbReference>
<evidence type="ECO:0000313" key="2">
    <source>
        <dbReference type="EMBL" id="EEC10277.1"/>
    </source>
</evidence>
<dbReference type="CDD" id="cd00170">
    <property type="entry name" value="SEC14"/>
    <property type="match status" value="1"/>
</dbReference>
<feature type="domain" description="CRAL-TRIO" evidence="1">
    <location>
        <begin position="1"/>
        <end position="84"/>
    </location>
</feature>
<reference evidence="2 4" key="1">
    <citation type="submission" date="2008-03" db="EMBL/GenBank/DDBJ databases">
        <title>Annotation of Ixodes scapularis.</title>
        <authorList>
            <consortium name="Ixodes scapularis Genome Project Consortium"/>
            <person name="Caler E."/>
            <person name="Hannick L.I."/>
            <person name="Bidwell S."/>
            <person name="Joardar V."/>
            <person name="Thiagarajan M."/>
            <person name="Amedeo P."/>
            <person name="Galinsky K.J."/>
            <person name="Schobel S."/>
            <person name="Inman J."/>
            <person name="Hostetler J."/>
            <person name="Miller J."/>
            <person name="Hammond M."/>
            <person name="Megy K."/>
            <person name="Lawson D."/>
            <person name="Kodira C."/>
            <person name="Sutton G."/>
            <person name="Meyer J."/>
            <person name="Hill C.A."/>
            <person name="Birren B."/>
            <person name="Nene V."/>
            <person name="Collins F."/>
            <person name="Alarcon-Chaidez F."/>
            <person name="Wikel S."/>
            <person name="Strausberg R."/>
        </authorList>
    </citation>
    <scope>NUCLEOTIDE SEQUENCE [LARGE SCALE GENOMIC DNA]</scope>
    <source>
        <strain evidence="4">Wikel</strain>
        <strain evidence="2">Wikel colony</strain>
    </source>
</reference>
<evidence type="ECO:0000259" key="1">
    <source>
        <dbReference type="PROSITE" id="PS50191"/>
    </source>
</evidence>
<dbReference type="InterPro" id="IPR036865">
    <property type="entry name" value="CRAL-TRIO_dom_sf"/>
</dbReference>
<dbReference type="InParanoid" id="B7PUK5"/>